<organism evidence="12 13">
    <name type="scientific">[Actinomadura] parvosata subsp. kistnae</name>
    <dbReference type="NCBI Taxonomy" id="1909395"/>
    <lineage>
        <taxon>Bacteria</taxon>
        <taxon>Bacillati</taxon>
        <taxon>Actinomycetota</taxon>
        <taxon>Actinomycetes</taxon>
        <taxon>Streptosporangiales</taxon>
        <taxon>Streptosporangiaceae</taxon>
        <taxon>Nonomuraea</taxon>
    </lineage>
</organism>
<reference evidence="13" key="1">
    <citation type="journal article" date="2017" name="Med. Chem. Commun.">
        <title>Nonomuraea sp. ATCC 55076 harbours the largest actinomycete chromosome to date and the kistamicin biosynthetic gene cluster.</title>
        <authorList>
            <person name="Nazari B."/>
            <person name="Forneris C.C."/>
            <person name="Gibson M.I."/>
            <person name="Moon K."/>
            <person name="Schramma K.R."/>
            <person name="Seyedsayamdost M.R."/>
        </authorList>
    </citation>
    <scope>NUCLEOTIDE SEQUENCE [LARGE SCALE GENOMIC DNA]</scope>
    <source>
        <strain evidence="13">ATCC 55076</strain>
    </source>
</reference>
<dbReference type="Gene3D" id="1.20.5.1930">
    <property type="match status" value="1"/>
</dbReference>
<dbReference type="Gene3D" id="3.30.565.10">
    <property type="entry name" value="Histidine kinase-like ATPase, C-terminal domain"/>
    <property type="match status" value="1"/>
</dbReference>
<keyword evidence="4" id="KW-0808">Transferase</keyword>
<dbReference type="SUPFAM" id="SSF55874">
    <property type="entry name" value="ATPase domain of HSP90 chaperone/DNA topoisomerase II/histidine kinase"/>
    <property type="match status" value="1"/>
</dbReference>
<feature type="coiled-coil region" evidence="9">
    <location>
        <begin position="142"/>
        <end position="174"/>
    </location>
</feature>
<keyword evidence="10" id="KW-0472">Membrane</keyword>
<evidence type="ECO:0000256" key="2">
    <source>
        <dbReference type="ARBA" id="ARBA00012438"/>
    </source>
</evidence>
<feature type="transmembrane region" description="Helical" evidence="10">
    <location>
        <begin position="87"/>
        <end position="109"/>
    </location>
</feature>
<keyword evidence="3" id="KW-0597">Phosphoprotein</keyword>
<dbReference type="PANTHER" id="PTHR24421:SF10">
    <property type="entry name" value="NITRATE_NITRITE SENSOR PROTEIN NARQ"/>
    <property type="match status" value="1"/>
</dbReference>
<proteinExistence type="predicted"/>
<feature type="domain" description="Histidine kinase/HSP90-like ATPase" evidence="11">
    <location>
        <begin position="271"/>
        <end position="363"/>
    </location>
</feature>
<keyword evidence="8" id="KW-0902">Two-component regulatory system</keyword>
<keyword evidence="9" id="KW-0175">Coiled coil</keyword>
<dbReference type="GO" id="GO:0046983">
    <property type="term" value="F:protein dimerization activity"/>
    <property type="evidence" value="ECO:0007669"/>
    <property type="project" value="InterPro"/>
</dbReference>
<evidence type="ECO:0000256" key="1">
    <source>
        <dbReference type="ARBA" id="ARBA00000085"/>
    </source>
</evidence>
<keyword evidence="10" id="KW-1133">Transmembrane helix</keyword>
<dbReference type="EMBL" id="CP017717">
    <property type="protein sequence ID" value="AQZ62483.1"/>
    <property type="molecule type" value="Genomic_DNA"/>
</dbReference>
<keyword evidence="13" id="KW-1185">Reference proteome</keyword>
<dbReference type="PANTHER" id="PTHR24421">
    <property type="entry name" value="NITRATE/NITRITE SENSOR PROTEIN NARX-RELATED"/>
    <property type="match status" value="1"/>
</dbReference>
<keyword evidence="5" id="KW-0547">Nucleotide-binding</keyword>
<name>A0A1U9ZX03_9ACTN</name>
<dbReference type="Proteomes" id="UP000190797">
    <property type="component" value="Chromosome"/>
</dbReference>
<keyword evidence="10" id="KW-0812">Transmembrane</keyword>
<dbReference type="EC" id="2.7.13.3" evidence="2"/>
<keyword evidence="6" id="KW-0418">Kinase</keyword>
<dbReference type="GO" id="GO:0005524">
    <property type="term" value="F:ATP binding"/>
    <property type="evidence" value="ECO:0007669"/>
    <property type="project" value="UniProtKB-KW"/>
</dbReference>
<gene>
    <name evidence="12" type="ORF">BKM31_14335</name>
</gene>
<dbReference type="CDD" id="cd16917">
    <property type="entry name" value="HATPase_UhpB-NarQ-NarX-like"/>
    <property type="match status" value="1"/>
</dbReference>
<evidence type="ECO:0000256" key="9">
    <source>
        <dbReference type="SAM" id="Coils"/>
    </source>
</evidence>
<comment type="catalytic activity">
    <reaction evidence="1">
        <text>ATP + protein L-histidine = ADP + protein N-phospho-L-histidine.</text>
        <dbReference type="EC" id="2.7.13.3"/>
    </reaction>
</comment>
<dbReference type="InterPro" id="IPR003594">
    <property type="entry name" value="HATPase_dom"/>
</dbReference>
<evidence type="ECO:0000256" key="4">
    <source>
        <dbReference type="ARBA" id="ARBA00022679"/>
    </source>
</evidence>
<dbReference type="Pfam" id="PF02518">
    <property type="entry name" value="HATPase_c"/>
    <property type="match status" value="1"/>
</dbReference>
<evidence type="ECO:0000313" key="13">
    <source>
        <dbReference type="Proteomes" id="UP000190797"/>
    </source>
</evidence>
<protein>
    <recommendedName>
        <fullName evidence="2">histidine kinase</fullName>
        <ecNumber evidence="2">2.7.13.3</ecNumber>
    </recommendedName>
</protein>
<dbReference type="GO" id="GO:0016020">
    <property type="term" value="C:membrane"/>
    <property type="evidence" value="ECO:0007669"/>
    <property type="project" value="InterPro"/>
</dbReference>
<evidence type="ECO:0000256" key="7">
    <source>
        <dbReference type="ARBA" id="ARBA00022840"/>
    </source>
</evidence>
<sequence length="365" mass="38607">MLAALPPVAGWLIGLAGEAGGEELAVRLALAGAQSLALMWSRRFPLTVLSVVVGLELALALLKMPILVAPLVAASRLGAWGRGDRRVIGVVAVLALLLTGLPITLLAIGDPVRVVAVYAAAAALFVGFCAVGRVDARQRDRIAELQARSRLLEVERAEAERRAAERERALLARELHDILNHSVTTMVVDAEAGADTGDDMERTLRRVARTGRESLAELRRLLGVLREPPGHDPLAPPPRLDQLDALLAAVPPGGPRVSLERRGEVRPADGSIELAAYRVVQEALTNAARHAGPVEVKVVLDYAPSRLSIQVTNPVSDVPGTIGNGAGVGLVGMRERVELLGGTVHAGRAGDVFEVRATLPLRSRS</sequence>
<dbReference type="GO" id="GO:0000155">
    <property type="term" value="F:phosphorelay sensor kinase activity"/>
    <property type="evidence" value="ECO:0007669"/>
    <property type="project" value="InterPro"/>
</dbReference>
<evidence type="ECO:0000259" key="11">
    <source>
        <dbReference type="SMART" id="SM00387"/>
    </source>
</evidence>
<feature type="transmembrane region" description="Helical" evidence="10">
    <location>
        <begin position="115"/>
        <end position="134"/>
    </location>
</feature>
<dbReference type="KEGG" id="noa:BKM31_14335"/>
<dbReference type="InterPro" id="IPR011712">
    <property type="entry name" value="Sig_transdc_His_kin_sub3_dim/P"/>
</dbReference>
<evidence type="ECO:0000256" key="8">
    <source>
        <dbReference type="ARBA" id="ARBA00023012"/>
    </source>
</evidence>
<evidence type="ECO:0000256" key="5">
    <source>
        <dbReference type="ARBA" id="ARBA00022741"/>
    </source>
</evidence>
<keyword evidence="7" id="KW-0067">ATP-binding</keyword>
<accession>A0A1U9ZX03</accession>
<evidence type="ECO:0000256" key="3">
    <source>
        <dbReference type="ARBA" id="ARBA00022553"/>
    </source>
</evidence>
<dbReference type="STRING" id="1909395.BKM31_14335"/>
<dbReference type="SMART" id="SM00387">
    <property type="entry name" value="HATPase_c"/>
    <property type="match status" value="1"/>
</dbReference>
<evidence type="ECO:0000256" key="10">
    <source>
        <dbReference type="SAM" id="Phobius"/>
    </source>
</evidence>
<dbReference type="InterPro" id="IPR050482">
    <property type="entry name" value="Sensor_HK_TwoCompSys"/>
</dbReference>
<dbReference type="InterPro" id="IPR036890">
    <property type="entry name" value="HATPase_C_sf"/>
</dbReference>
<dbReference type="AlphaFoldDB" id="A0A1U9ZX03"/>
<feature type="transmembrane region" description="Helical" evidence="10">
    <location>
        <begin position="47"/>
        <end position="75"/>
    </location>
</feature>
<evidence type="ECO:0000256" key="6">
    <source>
        <dbReference type="ARBA" id="ARBA00022777"/>
    </source>
</evidence>
<evidence type="ECO:0000313" key="12">
    <source>
        <dbReference type="EMBL" id="AQZ62483.1"/>
    </source>
</evidence>
<dbReference type="Pfam" id="PF07730">
    <property type="entry name" value="HisKA_3"/>
    <property type="match status" value="1"/>
</dbReference>